<sequence length="57" mass="5615">GIDESLDDWEGGVSVGWEVDGSAAEAAVVVGIEELGVGEVVATLVDGVMGEGEVGVV</sequence>
<dbReference type="Proteomes" id="UP000824469">
    <property type="component" value="Unassembled WGS sequence"/>
</dbReference>
<feature type="non-terminal residue" evidence="1">
    <location>
        <position position="57"/>
    </location>
</feature>
<proteinExistence type="predicted"/>
<protein>
    <submittedName>
        <fullName evidence="1">Uncharacterized protein</fullName>
    </submittedName>
</protein>
<accession>A0AA38FT11</accession>
<reference evidence="1 2" key="1">
    <citation type="journal article" date="2021" name="Nat. Plants">
        <title>The Taxus genome provides insights into paclitaxel biosynthesis.</title>
        <authorList>
            <person name="Xiong X."/>
            <person name="Gou J."/>
            <person name="Liao Q."/>
            <person name="Li Y."/>
            <person name="Zhou Q."/>
            <person name="Bi G."/>
            <person name="Li C."/>
            <person name="Du R."/>
            <person name="Wang X."/>
            <person name="Sun T."/>
            <person name="Guo L."/>
            <person name="Liang H."/>
            <person name="Lu P."/>
            <person name="Wu Y."/>
            <person name="Zhang Z."/>
            <person name="Ro D.K."/>
            <person name="Shang Y."/>
            <person name="Huang S."/>
            <person name="Yan J."/>
        </authorList>
    </citation>
    <scope>NUCLEOTIDE SEQUENCE [LARGE SCALE GENOMIC DNA]</scope>
    <source>
        <strain evidence="1">Ta-2019</strain>
    </source>
</reference>
<keyword evidence="2" id="KW-1185">Reference proteome</keyword>
<evidence type="ECO:0000313" key="1">
    <source>
        <dbReference type="EMBL" id="KAH9309014.1"/>
    </source>
</evidence>
<comment type="caution">
    <text evidence="1">The sequence shown here is derived from an EMBL/GenBank/DDBJ whole genome shotgun (WGS) entry which is preliminary data.</text>
</comment>
<gene>
    <name evidence="1" type="ORF">KI387_036925</name>
</gene>
<dbReference type="EMBL" id="JAHRHJ020000007">
    <property type="protein sequence ID" value="KAH9309014.1"/>
    <property type="molecule type" value="Genomic_DNA"/>
</dbReference>
<feature type="non-terminal residue" evidence="1">
    <location>
        <position position="1"/>
    </location>
</feature>
<name>A0AA38FT11_TAXCH</name>
<organism evidence="1 2">
    <name type="scientific">Taxus chinensis</name>
    <name type="common">Chinese yew</name>
    <name type="synonym">Taxus wallichiana var. chinensis</name>
    <dbReference type="NCBI Taxonomy" id="29808"/>
    <lineage>
        <taxon>Eukaryota</taxon>
        <taxon>Viridiplantae</taxon>
        <taxon>Streptophyta</taxon>
        <taxon>Embryophyta</taxon>
        <taxon>Tracheophyta</taxon>
        <taxon>Spermatophyta</taxon>
        <taxon>Pinopsida</taxon>
        <taxon>Pinidae</taxon>
        <taxon>Conifers II</taxon>
        <taxon>Cupressales</taxon>
        <taxon>Taxaceae</taxon>
        <taxon>Taxus</taxon>
    </lineage>
</organism>
<dbReference type="AlphaFoldDB" id="A0AA38FT11"/>
<evidence type="ECO:0000313" key="2">
    <source>
        <dbReference type="Proteomes" id="UP000824469"/>
    </source>
</evidence>